<dbReference type="AlphaFoldDB" id="A0AAV7WTT6"/>
<proteinExistence type="predicted"/>
<sequence>MQKIPEQIKEVDQRVSDLKDRSLAWDKDIDSIKKKLLTSKNKIDEMENYARRLNLHFLGIPEEAENVGRGRNSPLQFMEALNKTHILESTPVDLTIMRAHRVPAQGISNAKYPRTIIVSFADYRIKEDILTKAIQKRFFLLLDKTQILVFFDMSAAAAHQRRDFIRLVNSKQLERGFNNPVI</sequence>
<dbReference type="Gene3D" id="3.30.70.1820">
    <property type="entry name" value="L1 transposable element, RRM domain"/>
    <property type="match status" value="1"/>
</dbReference>
<dbReference type="EMBL" id="JANPWB010000001">
    <property type="protein sequence ID" value="KAJ1215520.1"/>
    <property type="molecule type" value="Genomic_DNA"/>
</dbReference>
<organism evidence="1 2">
    <name type="scientific">Pleurodeles waltl</name>
    <name type="common">Iberian ribbed newt</name>
    <dbReference type="NCBI Taxonomy" id="8319"/>
    <lineage>
        <taxon>Eukaryota</taxon>
        <taxon>Metazoa</taxon>
        <taxon>Chordata</taxon>
        <taxon>Craniata</taxon>
        <taxon>Vertebrata</taxon>
        <taxon>Euteleostomi</taxon>
        <taxon>Amphibia</taxon>
        <taxon>Batrachia</taxon>
        <taxon>Caudata</taxon>
        <taxon>Salamandroidea</taxon>
        <taxon>Salamandridae</taxon>
        <taxon>Pleurodelinae</taxon>
        <taxon>Pleurodeles</taxon>
    </lineage>
</organism>
<comment type="caution">
    <text evidence="1">The sequence shown here is derived from an EMBL/GenBank/DDBJ whole genome shotgun (WGS) entry which is preliminary data.</text>
</comment>
<keyword evidence="2" id="KW-1185">Reference proteome</keyword>
<reference evidence="1" key="1">
    <citation type="journal article" date="2022" name="bioRxiv">
        <title>Sequencing and chromosome-scale assembly of the giantPleurodeles waltlgenome.</title>
        <authorList>
            <person name="Brown T."/>
            <person name="Elewa A."/>
            <person name="Iarovenko S."/>
            <person name="Subramanian E."/>
            <person name="Araus A.J."/>
            <person name="Petzold A."/>
            <person name="Susuki M."/>
            <person name="Suzuki K.-i.T."/>
            <person name="Hayashi T."/>
            <person name="Toyoda A."/>
            <person name="Oliveira C."/>
            <person name="Osipova E."/>
            <person name="Leigh N.D."/>
            <person name="Simon A."/>
            <person name="Yun M.H."/>
        </authorList>
    </citation>
    <scope>NUCLEOTIDE SEQUENCE</scope>
    <source>
        <strain evidence="1">20211129_DDA</strain>
        <tissue evidence="1">Liver</tissue>
    </source>
</reference>
<evidence type="ECO:0008006" key="3">
    <source>
        <dbReference type="Google" id="ProtNLM"/>
    </source>
</evidence>
<gene>
    <name evidence="1" type="ORF">NDU88_003128</name>
</gene>
<evidence type="ECO:0000313" key="1">
    <source>
        <dbReference type="EMBL" id="KAJ1215520.1"/>
    </source>
</evidence>
<accession>A0AAV7WTT6</accession>
<evidence type="ECO:0000313" key="2">
    <source>
        <dbReference type="Proteomes" id="UP001066276"/>
    </source>
</evidence>
<dbReference type="InterPro" id="IPR004244">
    <property type="entry name" value="Transposase_22"/>
</dbReference>
<name>A0AAV7WTT6_PLEWA</name>
<dbReference type="Proteomes" id="UP001066276">
    <property type="component" value="Chromosome 1_1"/>
</dbReference>
<protein>
    <recommendedName>
        <fullName evidence="3">L1 transposable element RRM domain-containing protein</fullName>
    </recommendedName>
</protein>
<dbReference type="PANTHER" id="PTHR11505">
    <property type="entry name" value="L1 TRANSPOSABLE ELEMENT-RELATED"/>
    <property type="match status" value="1"/>
</dbReference>